<organism evidence="3 4">
    <name type="scientific">Dictyocaulus viviparus</name>
    <name type="common">Bovine lungworm</name>
    <dbReference type="NCBI Taxonomy" id="29172"/>
    <lineage>
        <taxon>Eukaryota</taxon>
        <taxon>Metazoa</taxon>
        <taxon>Ecdysozoa</taxon>
        <taxon>Nematoda</taxon>
        <taxon>Chromadorea</taxon>
        <taxon>Rhabditida</taxon>
        <taxon>Rhabditina</taxon>
        <taxon>Rhabditomorpha</taxon>
        <taxon>Strongyloidea</taxon>
        <taxon>Metastrongylidae</taxon>
        <taxon>Dictyocaulus</taxon>
    </lineage>
</organism>
<feature type="coiled-coil region" evidence="1">
    <location>
        <begin position="161"/>
        <end position="216"/>
    </location>
</feature>
<evidence type="ECO:0000313" key="4">
    <source>
        <dbReference type="Proteomes" id="UP000053766"/>
    </source>
</evidence>
<proteinExistence type="predicted"/>
<name>A0A0D8XQ90_DICVI</name>
<reference evidence="3 4" key="1">
    <citation type="submission" date="2013-11" db="EMBL/GenBank/DDBJ databases">
        <title>Draft genome of the bovine lungworm Dictyocaulus viviparus.</title>
        <authorList>
            <person name="Mitreva M."/>
        </authorList>
    </citation>
    <scope>NUCLEOTIDE SEQUENCE [LARGE SCALE GENOMIC DNA]</scope>
    <source>
        <strain evidence="3 4">HannoverDv2000</strain>
    </source>
</reference>
<feature type="compositionally biased region" description="Polar residues" evidence="2">
    <location>
        <begin position="10"/>
        <end position="20"/>
    </location>
</feature>
<feature type="region of interest" description="Disordered" evidence="2">
    <location>
        <begin position="1"/>
        <end position="24"/>
    </location>
</feature>
<reference evidence="4" key="2">
    <citation type="journal article" date="2016" name="Sci. Rep.">
        <title>Dictyocaulus viviparus genome, variome and transcriptome elucidate lungworm biology and support future intervention.</title>
        <authorList>
            <person name="McNulty S.N."/>
            <person name="Strube C."/>
            <person name="Rosa B.A."/>
            <person name="Martin J.C."/>
            <person name="Tyagi R."/>
            <person name="Choi Y.J."/>
            <person name="Wang Q."/>
            <person name="Hallsworth Pepin K."/>
            <person name="Zhang X."/>
            <person name="Ozersky P."/>
            <person name="Wilson R.K."/>
            <person name="Sternberg P.W."/>
            <person name="Gasser R.B."/>
            <person name="Mitreva M."/>
        </authorList>
    </citation>
    <scope>NUCLEOTIDE SEQUENCE [LARGE SCALE GENOMIC DNA]</scope>
    <source>
        <strain evidence="4">HannoverDv2000</strain>
    </source>
</reference>
<dbReference type="Proteomes" id="UP000053766">
    <property type="component" value="Unassembled WGS sequence"/>
</dbReference>
<gene>
    <name evidence="3" type="ORF">DICVIV_07134</name>
</gene>
<sequence>MFPTGGGSAQRAQENASHQPHQGFEFLRALANLTAQNSPSQQPASQYIVSLGQQPVHAAQLAAQHQSPTTSLYQAVARQTIQHQESSAEQASQSVRDDSYRRPSLMSNFFLPHIIHQQGSSRDDSHLDVDTSGTLSAIKVDPSPGACVVVSQKETDEQCEKKATSDRLESIEKDRKQADQQVEFLTKRRERLKNLKKESEQEVKDVKGEVDERENIPLWQRIIAENKRKSPVKAQLAEKRPLQDVILICFLNHSSSFNLVYSTHFQFFYEPINAPGMSDLLKRQKTFDLKLQQSIAYRQRVKAACYRYNDEAYNACMRDFLRKIERWENSPKKIARDLKNREIFERAFPEMKRSREERERSCRNDRISLRGQETVEDLPTTSENQVDDEYKMRNAAAIPPLLVDESMSRPRLFDNKQAIIKNAADENRKWYTCLSDNSRQ</sequence>
<protein>
    <submittedName>
        <fullName evidence="3">Uncharacterized protein</fullName>
    </submittedName>
</protein>
<accession>A0A0D8XQ90</accession>
<dbReference type="AlphaFoldDB" id="A0A0D8XQ90"/>
<keyword evidence="1" id="KW-0175">Coiled coil</keyword>
<evidence type="ECO:0000256" key="1">
    <source>
        <dbReference type="SAM" id="Coils"/>
    </source>
</evidence>
<dbReference type="OrthoDB" id="5854300at2759"/>
<evidence type="ECO:0000313" key="3">
    <source>
        <dbReference type="EMBL" id="KJH46808.1"/>
    </source>
</evidence>
<keyword evidence="4" id="KW-1185">Reference proteome</keyword>
<evidence type="ECO:0000256" key="2">
    <source>
        <dbReference type="SAM" id="MobiDB-lite"/>
    </source>
</evidence>
<dbReference type="STRING" id="29172.A0A0D8XQ90"/>
<dbReference type="EMBL" id="KN716334">
    <property type="protein sequence ID" value="KJH46808.1"/>
    <property type="molecule type" value="Genomic_DNA"/>
</dbReference>